<dbReference type="AlphaFoldDB" id="A0AAW1TV17"/>
<proteinExistence type="predicted"/>
<dbReference type="EMBL" id="JARQZJ010000004">
    <property type="protein sequence ID" value="KAK9871004.1"/>
    <property type="molecule type" value="Genomic_DNA"/>
</dbReference>
<dbReference type="InterPro" id="IPR011989">
    <property type="entry name" value="ARM-like"/>
</dbReference>
<protein>
    <recommendedName>
        <fullName evidence="4">Rhabdoid tumor deletion region protein 1</fullName>
    </recommendedName>
</protein>
<organism evidence="2 3">
    <name type="scientific">Henosepilachna vigintioctopunctata</name>
    <dbReference type="NCBI Taxonomy" id="420089"/>
    <lineage>
        <taxon>Eukaryota</taxon>
        <taxon>Metazoa</taxon>
        <taxon>Ecdysozoa</taxon>
        <taxon>Arthropoda</taxon>
        <taxon>Hexapoda</taxon>
        <taxon>Insecta</taxon>
        <taxon>Pterygota</taxon>
        <taxon>Neoptera</taxon>
        <taxon>Endopterygota</taxon>
        <taxon>Coleoptera</taxon>
        <taxon>Polyphaga</taxon>
        <taxon>Cucujiformia</taxon>
        <taxon>Coccinelloidea</taxon>
        <taxon>Coccinellidae</taxon>
        <taxon>Epilachninae</taxon>
        <taxon>Epilachnini</taxon>
        <taxon>Henosepilachna</taxon>
    </lineage>
</organism>
<evidence type="ECO:0000256" key="1">
    <source>
        <dbReference type="ARBA" id="ARBA00022737"/>
    </source>
</evidence>
<gene>
    <name evidence="2" type="ORF">WA026_009964</name>
</gene>
<dbReference type="InterPro" id="IPR000357">
    <property type="entry name" value="HEAT"/>
</dbReference>
<sequence length="401" mass="45997">MYCYPKNSYLQSYYANVNPRLLNRCVIRARKLRSDDIYDVSPEMQRLCSAQPAIPMEHDTDITRRTLAYGRNGLRILRRDLQDPDIEVVLKSLSTLNDLLRNPEKAYEAIKLKIPERLLTVIPRTGEFIRERCSLTYQILSNYMGGKQAMVDNPKILQLFVELLKDNKIEVRLKIANCLERIASFWMTADNLVDAGFIRHILDRLMVDEPEVSMIHLETLTHLMYGNGKLIAIENGAFDMLVLLLDCSDTEVRLRALRCLMLITSTDIGKQMANNSDLILKVGRILCADEINLQLNAAAVLIFCTMLVKAKVMAAQTKLIPSRLIRLCKNHLNPNLQLLCFKALTNISEHPDVRIIMRTKHLKRIQDIVVTSDLLRIHKNRLLGVILWDPSDLKCTFGNQD</sequence>
<dbReference type="Proteomes" id="UP001431783">
    <property type="component" value="Unassembled WGS sequence"/>
</dbReference>
<dbReference type="Gene3D" id="1.25.10.10">
    <property type="entry name" value="Leucine-rich Repeat Variant"/>
    <property type="match status" value="2"/>
</dbReference>
<keyword evidence="3" id="KW-1185">Reference proteome</keyword>
<accession>A0AAW1TV17</accession>
<evidence type="ECO:0008006" key="4">
    <source>
        <dbReference type="Google" id="ProtNLM"/>
    </source>
</evidence>
<name>A0AAW1TV17_9CUCU</name>
<dbReference type="PANTHER" id="PTHR15599:SF1">
    <property type="entry name" value="RADIAL SPOKE HEAD 14 HOMOLOG"/>
    <property type="match status" value="1"/>
</dbReference>
<comment type="caution">
    <text evidence="2">The sequence shown here is derived from an EMBL/GenBank/DDBJ whole genome shotgun (WGS) entry which is preliminary data.</text>
</comment>
<dbReference type="Pfam" id="PF02985">
    <property type="entry name" value="HEAT"/>
    <property type="match status" value="1"/>
</dbReference>
<dbReference type="PANTHER" id="PTHR15599">
    <property type="entry name" value="RTDR1"/>
    <property type="match status" value="1"/>
</dbReference>
<keyword evidence="1" id="KW-0677">Repeat</keyword>
<evidence type="ECO:0000313" key="2">
    <source>
        <dbReference type="EMBL" id="KAK9871004.1"/>
    </source>
</evidence>
<reference evidence="2 3" key="1">
    <citation type="submission" date="2023-03" db="EMBL/GenBank/DDBJ databases">
        <title>Genome insight into feeding habits of ladybird beetles.</title>
        <authorList>
            <person name="Li H.-S."/>
            <person name="Huang Y.-H."/>
            <person name="Pang H."/>
        </authorList>
    </citation>
    <scope>NUCLEOTIDE SEQUENCE [LARGE SCALE GENOMIC DNA]</scope>
    <source>
        <strain evidence="2">SYSU_2023b</strain>
        <tissue evidence="2">Whole body</tissue>
    </source>
</reference>
<evidence type="ECO:0000313" key="3">
    <source>
        <dbReference type="Proteomes" id="UP001431783"/>
    </source>
</evidence>
<dbReference type="InterPro" id="IPR016024">
    <property type="entry name" value="ARM-type_fold"/>
</dbReference>
<dbReference type="SUPFAM" id="SSF48371">
    <property type="entry name" value="ARM repeat"/>
    <property type="match status" value="1"/>
</dbReference>
<dbReference type="InterPro" id="IPR042856">
    <property type="entry name" value="RSP14"/>
</dbReference>